<protein>
    <submittedName>
        <fullName evidence="1">Uncharacterized protein</fullName>
    </submittedName>
</protein>
<dbReference type="EMBL" id="GG662588">
    <property type="protein sequence ID" value="EWS72969.1"/>
    <property type="molecule type" value="Genomic_DNA"/>
</dbReference>
<evidence type="ECO:0000313" key="1">
    <source>
        <dbReference type="EMBL" id="EWS72969.1"/>
    </source>
</evidence>
<proteinExistence type="predicted"/>
<reference evidence="2" key="1">
    <citation type="journal article" date="2006" name="PLoS Biol.">
        <title>Macronuclear genome sequence of the ciliate Tetrahymena thermophila, a model eukaryote.</title>
        <authorList>
            <person name="Eisen J.A."/>
            <person name="Coyne R.S."/>
            <person name="Wu M."/>
            <person name="Wu D."/>
            <person name="Thiagarajan M."/>
            <person name="Wortman J.R."/>
            <person name="Badger J.H."/>
            <person name="Ren Q."/>
            <person name="Amedeo P."/>
            <person name="Jones K.M."/>
            <person name="Tallon L.J."/>
            <person name="Delcher A.L."/>
            <person name="Salzberg S.L."/>
            <person name="Silva J.C."/>
            <person name="Haas B.J."/>
            <person name="Majoros W.H."/>
            <person name="Farzad M."/>
            <person name="Carlton J.M."/>
            <person name="Smith R.K. Jr."/>
            <person name="Garg J."/>
            <person name="Pearlman R.E."/>
            <person name="Karrer K.M."/>
            <person name="Sun L."/>
            <person name="Manning G."/>
            <person name="Elde N.C."/>
            <person name="Turkewitz A.P."/>
            <person name="Asai D.J."/>
            <person name="Wilkes D.E."/>
            <person name="Wang Y."/>
            <person name="Cai H."/>
            <person name="Collins K."/>
            <person name="Stewart B.A."/>
            <person name="Lee S.R."/>
            <person name="Wilamowska K."/>
            <person name="Weinberg Z."/>
            <person name="Ruzzo W.L."/>
            <person name="Wloga D."/>
            <person name="Gaertig J."/>
            <person name="Frankel J."/>
            <person name="Tsao C.-C."/>
            <person name="Gorovsky M.A."/>
            <person name="Keeling P.J."/>
            <person name="Waller R.F."/>
            <person name="Patron N.J."/>
            <person name="Cherry J.M."/>
            <person name="Stover N.A."/>
            <person name="Krieger C.J."/>
            <person name="del Toro C."/>
            <person name="Ryder H.F."/>
            <person name="Williamson S.C."/>
            <person name="Barbeau R.A."/>
            <person name="Hamilton E.P."/>
            <person name="Orias E."/>
        </authorList>
    </citation>
    <scope>NUCLEOTIDE SEQUENCE [LARGE SCALE GENOMIC DNA]</scope>
    <source>
        <strain evidence="2">SB210</strain>
    </source>
</reference>
<name>W7XI40_TETTS</name>
<dbReference type="GeneID" id="24439960"/>
<dbReference type="KEGG" id="tet:TTHERM_000637569"/>
<dbReference type="AlphaFoldDB" id="W7XI40"/>
<sequence>MFRNFEEYFSSTYIQVYYQYDDTKVCDLICLGKNKLLSNSLIGSRFNLANLWFVLLKTQRLQKIPSRKLHLVFRKLFIYIFQHSTKYERSCQSSNKTLNKRTSIKHQNRLKTFLKKNKQFIKFIQFNNQLIAEQQKQTFQLIFNIYLLKPISYIKSRLFKTNNLHFPTNNNNNKLKQLVSGIYIQIKNTNKFKSIIFILINKYLIQFIYNFINSSKQSCKPIYQIKSDIQHIVKYSIHIHINARDLKQNYFSSQQVFSFSILMHDSETLNSFNQKKIFQKMLKI</sequence>
<evidence type="ECO:0000313" key="2">
    <source>
        <dbReference type="Proteomes" id="UP000009168"/>
    </source>
</evidence>
<dbReference type="Proteomes" id="UP000009168">
    <property type="component" value="Unassembled WGS sequence"/>
</dbReference>
<dbReference type="InParanoid" id="W7XI40"/>
<accession>W7XI40</accession>
<gene>
    <name evidence="1" type="ORF">TTHERM_000637569</name>
</gene>
<keyword evidence="2" id="KW-1185">Reference proteome</keyword>
<dbReference type="RefSeq" id="XP_012654502.1">
    <property type="nucleotide sequence ID" value="XM_012799048.1"/>
</dbReference>
<organism evidence="1 2">
    <name type="scientific">Tetrahymena thermophila (strain SB210)</name>
    <dbReference type="NCBI Taxonomy" id="312017"/>
    <lineage>
        <taxon>Eukaryota</taxon>
        <taxon>Sar</taxon>
        <taxon>Alveolata</taxon>
        <taxon>Ciliophora</taxon>
        <taxon>Intramacronucleata</taxon>
        <taxon>Oligohymenophorea</taxon>
        <taxon>Hymenostomatida</taxon>
        <taxon>Tetrahymenina</taxon>
        <taxon>Tetrahymenidae</taxon>
        <taxon>Tetrahymena</taxon>
    </lineage>
</organism>